<evidence type="ECO:0000256" key="11">
    <source>
        <dbReference type="ARBA" id="ARBA00022824"/>
    </source>
</evidence>
<sequence length="987" mass="113159">MALLGSILGWAGYLVLILFAVILVAFVGFLLYVKYIHLKYDHIPGPPRDNFLFGHMPTILSDSRTPGRHINERFLEWTEKYGPVCRINSLHSVFLIVSCPEATKEILMSPKYSKDPFVYKRLFSLFGTRFLGTGLVTAMDHDLWYKQRRIMDPAFSSVYLRGLITTFNERAERLMTKLNEFADSQESVHMHKMINSFTMDIITKVAFGVDLDLLNVSDSPFPQAIETCLKGMIYYIRDPMFEYLSKNKRVVQETREACRLLRRTGATWINQRKKAVQNGEDVPMDILTQILKSAEENKKDDDEEVMLDNFVTFFIAGQETTANQIAFAIMELGRHPEILQRLQEEVDEVLGVKQEITNEDLGRLTYLNQVLKETLRLYPTAPGTSRWLAEDMVIDGVNVPGGCAVVFSSYVCSRLERFFKDPLTFDPERFHVNAPKPYFCYFPFALGPRSCLGQNFSQMEAKVAMAKLLQRFDFSLVPGQSFEILDTGTLRPESGVICTVKQRSIAFLGFLLYVKYIHLKYDHIPGPPRDNFLFGHMPTILSDSRTPGRHINERFLEWTEKYGPVCRINSLHSVFLIVSCPEATKEILMSPKYSKDPFVYKRLFSLFGTRFLGTGLVTAMDHDLWYKQRRIMDPAFSSVYLRGLITTFNERAERLMTKLNEFADSQESVHMHKMINSFTMDIITKVAFGVDLDLLNVSDSPFPQAIETCLKGMIYYIRDPMFEYLSKNKRVVQETREACRLLRRTGATWINQRKKAVQNGEDVPMDILTQILKSAEENKKDDDEEVMLDNFVTFFIAGQETTANQIAFAIMELGRHPEILQRLQEEVDEVLGVKQEITNEDLGRLTYLNQVLKETLRLYPTAPGTSRWLAEDMVIDGVNVPGGCAVLFSSYVCSRLERFFKDPLTFDPERFHVNAPKPYFCYFPFALGPRSCLGQNFSQMEAKVAMAKLLQRFDFSLVPGQSFEILDTGTLRPESGVICTVKQRSSA</sequence>
<evidence type="ECO:0000256" key="13">
    <source>
        <dbReference type="ARBA" id="ARBA00022989"/>
    </source>
</evidence>
<comment type="catalytic activity">
    <reaction evidence="29">
        <text>7-dehydrocholesterol + reduced [NADPH--hemoprotein reductase] + O2 = cholesta-5,7-dien-3beta,25-diol + oxidized [NADPH--hemoprotein reductase] + H2O + H(+)</text>
        <dbReference type="Rhea" id="RHEA:53240"/>
        <dbReference type="Rhea" id="RHEA-COMP:11964"/>
        <dbReference type="Rhea" id="RHEA-COMP:11965"/>
        <dbReference type="ChEBI" id="CHEBI:15377"/>
        <dbReference type="ChEBI" id="CHEBI:15378"/>
        <dbReference type="ChEBI" id="CHEBI:15379"/>
        <dbReference type="ChEBI" id="CHEBI:17759"/>
        <dbReference type="ChEBI" id="CHEBI:57618"/>
        <dbReference type="ChEBI" id="CHEBI:58210"/>
        <dbReference type="ChEBI" id="CHEBI:137057"/>
    </reaction>
    <physiologicalReaction direction="left-to-right" evidence="29">
        <dbReference type="Rhea" id="RHEA:53241"/>
    </physiologicalReaction>
</comment>
<comment type="subcellular location">
    <subcellularLocation>
        <location evidence="3">Cell projection</location>
        <location evidence="3">Dendrite</location>
    </subcellularLocation>
    <subcellularLocation>
        <location evidence="4">Endoplasmic reticulum membrane</location>
        <topology evidence="4">Single-pass membrane protein</topology>
    </subcellularLocation>
    <subcellularLocation>
        <location evidence="2">Microsome membrane</location>
        <topology evidence="2">Single-pass membrane protein</topology>
    </subcellularLocation>
    <subcellularLocation>
        <location evidence="24">Postsynapse</location>
    </subcellularLocation>
    <subcellularLocation>
        <location evidence="23">Presynapse</location>
    </subcellularLocation>
</comment>
<evidence type="ECO:0000256" key="24">
    <source>
        <dbReference type="ARBA" id="ARBA00034110"/>
    </source>
</evidence>
<comment type="catalytic activity">
    <reaction evidence="28">
        <text>(24S)-hydroxycholesterol + reduced [NADPH--hemoprotein reductase] + O2 = 24S,25-dihydroxycholesterol + oxidized [NADPH--hemoprotein reductase] + H2O + H(+)</text>
        <dbReference type="Rhea" id="RHEA:46384"/>
        <dbReference type="Rhea" id="RHEA-COMP:11964"/>
        <dbReference type="Rhea" id="RHEA-COMP:11965"/>
        <dbReference type="ChEBI" id="CHEBI:15377"/>
        <dbReference type="ChEBI" id="CHEBI:15378"/>
        <dbReference type="ChEBI" id="CHEBI:15379"/>
        <dbReference type="ChEBI" id="CHEBI:34310"/>
        <dbReference type="ChEBI" id="CHEBI:57618"/>
        <dbReference type="ChEBI" id="CHEBI:58210"/>
        <dbReference type="ChEBI" id="CHEBI:86074"/>
    </reaction>
    <physiologicalReaction direction="left-to-right" evidence="28">
        <dbReference type="Rhea" id="RHEA:46385"/>
    </physiologicalReaction>
</comment>
<keyword evidence="20" id="KW-1207">Sterol metabolism</keyword>
<comment type="catalytic activity">
    <reaction evidence="27">
        <text>testosterone + reduced [NADPH--hemoprotein reductase] + O2 = 2-hydroxytestosterone + oxidized [NADPH--hemoprotein reductase] + H2O + H(+)</text>
        <dbReference type="Rhea" id="RHEA:46300"/>
        <dbReference type="Rhea" id="RHEA-COMP:11964"/>
        <dbReference type="Rhea" id="RHEA-COMP:11965"/>
        <dbReference type="ChEBI" id="CHEBI:15377"/>
        <dbReference type="ChEBI" id="CHEBI:15378"/>
        <dbReference type="ChEBI" id="CHEBI:15379"/>
        <dbReference type="ChEBI" id="CHEBI:17347"/>
        <dbReference type="ChEBI" id="CHEBI:57618"/>
        <dbReference type="ChEBI" id="CHEBI:58210"/>
        <dbReference type="ChEBI" id="CHEBI:86013"/>
    </reaction>
    <physiologicalReaction direction="left-to-right" evidence="27">
        <dbReference type="Rhea" id="RHEA:46301"/>
    </physiologicalReaction>
</comment>
<evidence type="ECO:0000256" key="1">
    <source>
        <dbReference type="ARBA" id="ARBA00001971"/>
    </source>
</evidence>
<evidence type="ECO:0000256" key="46">
    <source>
        <dbReference type="PIRSR" id="PIRSR602401-1"/>
    </source>
</evidence>
<evidence type="ECO:0000256" key="44">
    <source>
        <dbReference type="ARBA" id="ARBA00079170"/>
    </source>
</evidence>
<evidence type="ECO:0000256" key="2">
    <source>
        <dbReference type="ARBA" id="ARBA00004111"/>
    </source>
</evidence>
<comment type="catalytic activity">
    <reaction evidence="31">
        <text>testosterone + reduced [NADPH--hemoprotein reductase] + O2 = 16beta,17beta-dihydroxyandrost-4-en-3-one + oxidized [NADPH--hemoprotein reductase] + H2O + H(+)</text>
        <dbReference type="Rhea" id="RHEA:46304"/>
        <dbReference type="Rhea" id="RHEA-COMP:11964"/>
        <dbReference type="Rhea" id="RHEA-COMP:11965"/>
        <dbReference type="ChEBI" id="CHEBI:15377"/>
        <dbReference type="ChEBI" id="CHEBI:15378"/>
        <dbReference type="ChEBI" id="CHEBI:15379"/>
        <dbReference type="ChEBI" id="CHEBI:17347"/>
        <dbReference type="ChEBI" id="CHEBI:57618"/>
        <dbReference type="ChEBI" id="CHEBI:58210"/>
        <dbReference type="ChEBI" id="CHEBI:83027"/>
    </reaction>
    <physiologicalReaction direction="left-to-right" evidence="31">
        <dbReference type="Rhea" id="RHEA:46305"/>
    </physiologicalReaction>
</comment>
<evidence type="ECO:0000256" key="39">
    <source>
        <dbReference type="ARBA" id="ARBA00052870"/>
    </source>
</evidence>
<evidence type="ECO:0000256" key="43">
    <source>
        <dbReference type="ARBA" id="ARBA00077287"/>
    </source>
</evidence>
<evidence type="ECO:0000256" key="34">
    <source>
        <dbReference type="ARBA" id="ARBA00051606"/>
    </source>
</evidence>
<dbReference type="GO" id="GO:0033781">
    <property type="term" value="F:cholesterol 24-hydroxylase activity"/>
    <property type="evidence" value="ECO:0007669"/>
    <property type="project" value="UniProtKB-EC"/>
</dbReference>
<keyword evidence="16" id="KW-0770">Synapse</keyword>
<evidence type="ECO:0000256" key="18">
    <source>
        <dbReference type="ARBA" id="ARBA00023098"/>
    </source>
</evidence>
<dbReference type="SUPFAM" id="SSF48264">
    <property type="entry name" value="Cytochrome P450"/>
    <property type="match status" value="2"/>
</dbReference>
<evidence type="ECO:0000256" key="7">
    <source>
        <dbReference type="ARBA" id="ARBA00022548"/>
    </source>
</evidence>
<dbReference type="GO" id="GO:0098794">
    <property type="term" value="C:postsynapse"/>
    <property type="evidence" value="ECO:0007669"/>
    <property type="project" value="UniProtKB-SubCell"/>
</dbReference>
<evidence type="ECO:0000256" key="10">
    <source>
        <dbReference type="ARBA" id="ARBA00022723"/>
    </source>
</evidence>
<keyword evidence="13 47" id="KW-1133">Transmembrane helix</keyword>
<dbReference type="GO" id="GO:0006707">
    <property type="term" value="P:cholesterol catabolic process"/>
    <property type="evidence" value="ECO:0007669"/>
    <property type="project" value="UniProtKB-ARBA"/>
</dbReference>
<dbReference type="EC" id="1.14.14.25" evidence="41"/>
<feature type="transmembrane region" description="Helical" evidence="47">
    <location>
        <begin position="12"/>
        <end position="33"/>
    </location>
</feature>
<evidence type="ECO:0000256" key="15">
    <source>
        <dbReference type="ARBA" id="ARBA00023004"/>
    </source>
</evidence>
<comment type="catalytic activity">
    <reaction evidence="30">
        <text>cholesterol + reduced [NADPH--hemoprotein reductase] + O2 = (24S)-hydroxycholesterol + oxidized [NADPH--hemoprotein reductase] + H2O + H(+)</text>
        <dbReference type="Rhea" id="RHEA:22716"/>
        <dbReference type="Rhea" id="RHEA-COMP:11964"/>
        <dbReference type="Rhea" id="RHEA-COMP:11965"/>
        <dbReference type="ChEBI" id="CHEBI:15377"/>
        <dbReference type="ChEBI" id="CHEBI:15378"/>
        <dbReference type="ChEBI" id="CHEBI:15379"/>
        <dbReference type="ChEBI" id="CHEBI:16113"/>
        <dbReference type="ChEBI" id="CHEBI:34310"/>
        <dbReference type="ChEBI" id="CHEBI:57618"/>
        <dbReference type="ChEBI" id="CHEBI:58210"/>
        <dbReference type="EC" id="1.14.14.25"/>
    </reaction>
    <physiologicalReaction direction="left-to-right" evidence="30">
        <dbReference type="Rhea" id="RHEA:22717"/>
    </physiologicalReaction>
</comment>
<dbReference type="Gene3D" id="1.10.630.10">
    <property type="entry name" value="Cytochrome P450"/>
    <property type="match status" value="2"/>
</dbReference>
<proteinExistence type="inferred from homology"/>
<evidence type="ECO:0000256" key="32">
    <source>
        <dbReference type="ARBA" id="ARBA00051503"/>
    </source>
</evidence>
<keyword evidence="15 46" id="KW-0408">Iron</keyword>
<dbReference type="AlphaFoldDB" id="A0ABD1J3W1"/>
<dbReference type="Proteomes" id="UP001591681">
    <property type="component" value="Unassembled WGS sequence"/>
</dbReference>
<comment type="pathway">
    <text evidence="5">Lipid metabolism; C21-steroid hormone metabolism.</text>
</comment>
<dbReference type="GO" id="GO:0005789">
    <property type="term" value="C:endoplasmic reticulum membrane"/>
    <property type="evidence" value="ECO:0007669"/>
    <property type="project" value="UniProtKB-SubCell"/>
</dbReference>
<keyword evidence="17" id="KW-0503">Monooxygenase</keyword>
<keyword evidence="18" id="KW-0443">Lipid metabolism</keyword>
<evidence type="ECO:0000256" key="4">
    <source>
        <dbReference type="ARBA" id="ARBA00004389"/>
    </source>
</evidence>
<evidence type="ECO:0000256" key="27">
    <source>
        <dbReference type="ARBA" id="ARBA00050344"/>
    </source>
</evidence>
<evidence type="ECO:0000256" key="35">
    <source>
        <dbReference type="ARBA" id="ARBA00051748"/>
    </source>
</evidence>
<dbReference type="PRINTS" id="PR00463">
    <property type="entry name" value="EP450I"/>
</dbReference>
<evidence type="ECO:0000256" key="23">
    <source>
        <dbReference type="ARBA" id="ARBA00034106"/>
    </source>
</evidence>
<evidence type="ECO:0000256" key="5">
    <source>
        <dbReference type="ARBA" id="ARBA00005108"/>
    </source>
</evidence>
<evidence type="ECO:0000256" key="30">
    <source>
        <dbReference type="ARBA" id="ARBA00050991"/>
    </source>
</evidence>
<evidence type="ECO:0000256" key="33">
    <source>
        <dbReference type="ARBA" id="ARBA00051527"/>
    </source>
</evidence>
<dbReference type="FunFam" id="1.10.630.10:FF:000031">
    <property type="entry name" value="cholesterol 24-hydroxylase isoform X2"/>
    <property type="match status" value="2"/>
</dbReference>
<evidence type="ECO:0000256" key="20">
    <source>
        <dbReference type="ARBA" id="ARBA00023166"/>
    </source>
</evidence>
<keyword evidence="8 46" id="KW-0349">Heme</keyword>
<dbReference type="InterPro" id="IPR036396">
    <property type="entry name" value="Cyt_P450_sf"/>
</dbReference>
<name>A0ABD1J3W1_9TELE</name>
<dbReference type="PANTHER" id="PTHR24293:SF0">
    <property type="entry name" value="CYP46A1 PROTEIN-RELATED"/>
    <property type="match status" value="1"/>
</dbReference>
<comment type="catalytic activity">
    <reaction evidence="34">
        <text>7alpha-hydroxycholesterol + reduced [NADPH--hemoprotein reductase] + O2 = (24S)-7alpha-dihydroxycholesterol + oxidized [NADPH--hemoprotein reductase] + H2O + H(+)</text>
        <dbReference type="Rhea" id="RHEA:46380"/>
        <dbReference type="Rhea" id="RHEA-COMP:11964"/>
        <dbReference type="Rhea" id="RHEA-COMP:11965"/>
        <dbReference type="ChEBI" id="CHEBI:15377"/>
        <dbReference type="ChEBI" id="CHEBI:15378"/>
        <dbReference type="ChEBI" id="CHEBI:15379"/>
        <dbReference type="ChEBI" id="CHEBI:17500"/>
        <dbReference type="ChEBI" id="CHEBI:37640"/>
        <dbReference type="ChEBI" id="CHEBI:57618"/>
        <dbReference type="ChEBI" id="CHEBI:58210"/>
    </reaction>
    <physiologicalReaction direction="left-to-right" evidence="34">
        <dbReference type="Rhea" id="RHEA:46381"/>
    </physiologicalReaction>
</comment>
<evidence type="ECO:0000256" key="47">
    <source>
        <dbReference type="SAM" id="Phobius"/>
    </source>
</evidence>
<keyword evidence="21" id="KW-0753">Steroid metabolism</keyword>
<evidence type="ECO:0000313" key="48">
    <source>
        <dbReference type="EMBL" id="KAL2081807.1"/>
    </source>
</evidence>
<feature type="binding site" description="axial binding residue" evidence="46">
    <location>
        <position position="451"/>
    </location>
    <ligand>
        <name>heme</name>
        <dbReference type="ChEBI" id="CHEBI:30413"/>
    </ligand>
    <ligandPart>
        <name>Fe</name>
        <dbReference type="ChEBI" id="CHEBI:18248"/>
    </ligandPart>
</feature>
<evidence type="ECO:0000256" key="17">
    <source>
        <dbReference type="ARBA" id="ARBA00023033"/>
    </source>
</evidence>
<comment type="catalytic activity">
    <reaction evidence="33">
        <text>4beta-hydroxycholesterol + reduced [NADPH--hemoprotein reductase] + O2 = 4beta,24S-dihydroxycholesterol + oxidized [NADPH--hemoprotein reductase] + H2O + H(+)</text>
        <dbReference type="Rhea" id="RHEA:46392"/>
        <dbReference type="Rhea" id="RHEA-COMP:11964"/>
        <dbReference type="Rhea" id="RHEA-COMP:11965"/>
        <dbReference type="ChEBI" id="CHEBI:15377"/>
        <dbReference type="ChEBI" id="CHEBI:15378"/>
        <dbReference type="ChEBI" id="CHEBI:15379"/>
        <dbReference type="ChEBI" id="CHEBI:57618"/>
        <dbReference type="ChEBI" id="CHEBI:58210"/>
        <dbReference type="ChEBI" id="CHEBI:85778"/>
        <dbReference type="ChEBI" id="CHEBI:86087"/>
    </reaction>
    <physiologicalReaction direction="left-to-right" evidence="33">
        <dbReference type="Rhea" id="RHEA:46393"/>
    </physiologicalReaction>
</comment>
<dbReference type="EMBL" id="JBHFQA010000019">
    <property type="protein sequence ID" value="KAL2081807.1"/>
    <property type="molecule type" value="Genomic_DNA"/>
</dbReference>
<comment type="catalytic activity">
    <reaction evidence="32">
        <text>testosterone + reduced [NADPH--hemoprotein reductase] + O2 = 6beta,17beta-dihydroxyandrost-4-en-3-one + oxidized [NADPH--hemoprotein reductase] + H2O + H(+)</text>
        <dbReference type="Rhea" id="RHEA:46296"/>
        <dbReference type="Rhea" id="RHEA-COMP:11964"/>
        <dbReference type="Rhea" id="RHEA-COMP:11965"/>
        <dbReference type="ChEBI" id="CHEBI:15377"/>
        <dbReference type="ChEBI" id="CHEBI:15378"/>
        <dbReference type="ChEBI" id="CHEBI:15379"/>
        <dbReference type="ChEBI" id="CHEBI:17347"/>
        <dbReference type="ChEBI" id="CHEBI:34477"/>
        <dbReference type="ChEBI" id="CHEBI:57618"/>
        <dbReference type="ChEBI" id="CHEBI:58210"/>
    </reaction>
    <physiologicalReaction direction="left-to-right" evidence="32">
        <dbReference type="Rhea" id="RHEA:46297"/>
    </physiologicalReaction>
</comment>
<dbReference type="GO" id="GO:0030425">
    <property type="term" value="C:dendrite"/>
    <property type="evidence" value="ECO:0007669"/>
    <property type="project" value="UniProtKB-SubCell"/>
</dbReference>
<dbReference type="GO" id="GO:0098793">
    <property type="term" value="C:presynapse"/>
    <property type="evidence" value="ECO:0007669"/>
    <property type="project" value="UniProtKB-SubCell"/>
</dbReference>
<evidence type="ECO:0000256" key="21">
    <source>
        <dbReference type="ARBA" id="ARBA00023221"/>
    </source>
</evidence>
<comment type="caution">
    <text evidence="48">The sequence shown here is derived from an EMBL/GenBank/DDBJ whole genome shotgun (WGS) entry which is preliminary data.</text>
</comment>
<evidence type="ECO:0000256" key="31">
    <source>
        <dbReference type="ARBA" id="ARBA00051188"/>
    </source>
</evidence>
<keyword evidence="22" id="KW-0966">Cell projection</keyword>
<evidence type="ECO:0000256" key="40">
    <source>
        <dbReference type="ARBA" id="ARBA00054645"/>
    </source>
</evidence>
<comment type="function">
    <text evidence="40">P450 monooxygenase that plays a major role in cholesterol homeostasis in the brain. Primarily catalyzes the hydroxylation (with S stereochemistry) at C-24 of cholesterol side chain, triggering cholesterol diffusion out of neurons and its further degradation. By promoting constant cholesterol elimination in neurons, may activate the mevalonate pathway and coordinate the synthesis of new cholesterol and nonsterol isoprenoids involved in synaptic activity and learning. Further hydroxylates cholesterol derivatives and hormone steroids on both the ring and side chain of these molecules, converting them into active oxysterols involved in lipid signaling and biosynthesis. Acts as an epoxidase converting cholesta-5,24-dien-3beta-ol/desmosterol into (24S),25-epoxycholesterol, an abundant lipid ligand of nuclear NR1H2 and NR1H3 receptors shown to promote neurogenesis in developing brain. May also catalyze the oxidative metabolism of xenobiotics, such as clotrimazole.</text>
</comment>
<protein>
    <recommendedName>
        <fullName evidence="42">Cholesterol 24-hydroxylase</fullName>
        <ecNumber evidence="41">1.14.14.25</ecNumber>
    </recommendedName>
    <alternativeName>
        <fullName evidence="44">Cholesterol 24-monooxygenase</fullName>
    </alternativeName>
    <alternativeName>
        <fullName evidence="43">Cholesterol 24S-hydroxylase</fullName>
    </alternativeName>
    <alternativeName>
        <fullName evidence="45">Cytochrome P450 46A1</fullName>
    </alternativeName>
</protein>
<dbReference type="PANTHER" id="PTHR24293">
    <property type="entry name" value="CYTOCHROME P450 FAMILY 46 SUBFAMILY A"/>
    <property type="match status" value="1"/>
</dbReference>
<evidence type="ECO:0000256" key="41">
    <source>
        <dbReference type="ARBA" id="ARBA00066440"/>
    </source>
</evidence>
<comment type="catalytic activity">
    <reaction evidence="37">
        <text>7-dehydrocholesterol + reduced [NADPH--hemoprotein reductase] + O2 = cholesta-5,7-dien-3beta,24S-diol + oxidized [NADPH--hemoprotein reductase] + H2O + H(+)</text>
        <dbReference type="Rhea" id="RHEA:53244"/>
        <dbReference type="Rhea" id="RHEA-COMP:11964"/>
        <dbReference type="Rhea" id="RHEA-COMP:11965"/>
        <dbReference type="ChEBI" id="CHEBI:15377"/>
        <dbReference type="ChEBI" id="CHEBI:15378"/>
        <dbReference type="ChEBI" id="CHEBI:15379"/>
        <dbReference type="ChEBI" id="CHEBI:17759"/>
        <dbReference type="ChEBI" id="CHEBI:57618"/>
        <dbReference type="ChEBI" id="CHEBI:58210"/>
        <dbReference type="ChEBI" id="CHEBI:137061"/>
    </reaction>
    <physiologicalReaction direction="left-to-right" evidence="37">
        <dbReference type="Rhea" id="RHEA:53245"/>
    </physiologicalReaction>
</comment>
<evidence type="ECO:0000256" key="12">
    <source>
        <dbReference type="ARBA" id="ARBA00022848"/>
    </source>
</evidence>
<dbReference type="PRINTS" id="PR00385">
    <property type="entry name" value="P450"/>
</dbReference>
<keyword evidence="10 46" id="KW-0479">Metal-binding</keyword>
<organism evidence="48 49">
    <name type="scientific">Coilia grayii</name>
    <name type="common">Gray's grenadier anchovy</name>
    <dbReference type="NCBI Taxonomy" id="363190"/>
    <lineage>
        <taxon>Eukaryota</taxon>
        <taxon>Metazoa</taxon>
        <taxon>Chordata</taxon>
        <taxon>Craniata</taxon>
        <taxon>Vertebrata</taxon>
        <taxon>Euteleostomi</taxon>
        <taxon>Actinopterygii</taxon>
        <taxon>Neopterygii</taxon>
        <taxon>Teleostei</taxon>
        <taxon>Clupei</taxon>
        <taxon>Clupeiformes</taxon>
        <taxon>Clupeoidei</taxon>
        <taxon>Engraulidae</taxon>
        <taxon>Coilinae</taxon>
        <taxon>Coilia</taxon>
    </lineage>
</organism>
<evidence type="ECO:0000256" key="36">
    <source>
        <dbReference type="ARBA" id="ARBA00051763"/>
    </source>
</evidence>
<comment type="catalytic activity">
    <reaction evidence="35">
        <text>cholestanol + reduced [NADPH--hemoprotein reductase] + O2 = (24S)-hydroxycholestanol + oxidized [NADPH--hemoprotein reductase] + H2O + H(+)</text>
        <dbReference type="Rhea" id="RHEA:53808"/>
        <dbReference type="Rhea" id="RHEA-COMP:11964"/>
        <dbReference type="Rhea" id="RHEA-COMP:11965"/>
        <dbReference type="ChEBI" id="CHEBI:15377"/>
        <dbReference type="ChEBI" id="CHEBI:15378"/>
        <dbReference type="ChEBI" id="CHEBI:15379"/>
        <dbReference type="ChEBI" id="CHEBI:57618"/>
        <dbReference type="ChEBI" id="CHEBI:58210"/>
        <dbReference type="ChEBI" id="CHEBI:86570"/>
        <dbReference type="ChEBI" id="CHEBI:137687"/>
    </reaction>
    <physiologicalReaction direction="left-to-right" evidence="35">
        <dbReference type="Rhea" id="RHEA:53809"/>
    </physiologicalReaction>
</comment>
<evidence type="ECO:0000256" key="14">
    <source>
        <dbReference type="ARBA" id="ARBA00023002"/>
    </source>
</evidence>
<comment type="similarity">
    <text evidence="6">Belongs to the cytochrome P450 family.</text>
</comment>
<evidence type="ECO:0000256" key="29">
    <source>
        <dbReference type="ARBA" id="ARBA00050696"/>
    </source>
</evidence>
<dbReference type="InterPro" id="IPR002401">
    <property type="entry name" value="Cyt_P450_E_grp-I"/>
</dbReference>
<evidence type="ECO:0000256" key="37">
    <source>
        <dbReference type="ARBA" id="ARBA00051817"/>
    </source>
</evidence>
<evidence type="ECO:0000256" key="9">
    <source>
        <dbReference type="ARBA" id="ARBA00022692"/>
    </source>
</evidence>
<evidence type="ECO:0000256" key="3">
    <source>
        <dbReference type="ARBA" id="ARBA00004279"/>
    </source>
</evidence>
<evidence type="ECO:0000256" key="22">
    <source>
        <dbReference type="ARBA" id="ARBA00023273"/>
    </source>
</evidence>
<comment type="catalytic activity">
    <reaction evidence="39">
        <text>desmosterol + reduced [NADPH--hemoprotein reductase] + O2 = (24S)-25-epoxycholesterol + oxidized [NADPH--hemoprotein reductase] + H2O + H(+)</text>
        <dbReference type="Rhea" id="RHEA:53232"/>
        <dbReference type="Rhea" id="RHEA-COMP:11964"/>
        <dbReference type="Rhea" id="RHEA-COMP:11965"/>
        <dbReference type="ChEBI" id="CHEBI:15377"/>
        <dbReference type="ChEBI" id="CHEBI:15378"/>
        <dbReference type="ChEBI" id="CHEBI:15379"/>
        <dbReference type="ChEBI" id="CHEBI:17737"/>
        <dbReference type="ChEBI" id="CHEBI:41633"/>
        <dbReference type="ChEBI" id="CHEBI:57618"/>
        <dbReference type="ChEBI" id="CHEBI:58210"/>
    </reaction>
    <physiologicalReaction direction="left-to-right" evidence="39">
        <dbReference type="Rhea" id="RHEA:53233"/>
    </physiologicalReaction>
</comment>
<keyword evidence="14" id="KW-0560">Oxidoreductase</keyword>
<keyword evidence="49" id="KW-1185">Reference proteome</keyword>
<dbReference type="InterPro" id="IPR001128">
    <property type="entry name" value="Cyt_P450"/>
</dbReference>
<comment type="catalytic activity">
    <reaction evidence="26">
        <text>desmosterol + reduced [NADPH--hemoprotein reductase] + O2 = (24Z),26-hydroxydesmosterol + oxidized [NADPH--hemoprotein reductase] + H2O + H(+)</text>
        <dbReference type="Rhea" id="RHEA:53236"/>
        <dbReference type="Rhea" id="RHEA-COMP:11964"/>
        <dbReference type="Rhea" id="RHEA-COMP:11965"/>
        <dbReference type="ChEBI" id="CHEBI:15377"/>
        <dbReference type="ChEBI" id="CHEBI:15378"/>
        <dbReference type="ChEBI" id="CHEBI:15379"/>
        <dbReference type="ChEBI" id="CHEBI:17737"/>
        <dbReference type="ChEBI" id="CHEBI:57618"/>
        <dbReference type="ChEBI" id="CHEBI:58210"/>
        <dbReference type="ChEBI" id="CHEBI:137053"/>
    </reaction>
    <physiologicalReaction direction="left-to-right" evidence="26">
        <dbReference type="Rhea" id="RHEA:53237"/>
    </physiologicalReaction>
</comment>
<dbReference type="CDD" id="cd20613">
    <property type="entry name" value="CYP46A1-like"/>
    <property type="match status" value="2"/>
</dbReference>
<gene>
    <name evidence="48" type="ORF">ACEWY4_021625</name>
</gene>
<comment type="pathway">
    <text evidence="25">Steroid metabolism; cholesterol degradation.</text>
</comment>
<comment type="catalytic activity">
    <reaction evidence="38">
        <text>progesterone + reduced [NADPH--hemoprotein reductase] + O2 = 17alpha-hydroxyprogesterone + oxidized [NADPH--hemoprotein reductase] + H2O + H(+)</text>
        <dbReference type="Rhea" id="RHEA:46308"/>
        <dbReference type="Rhea" id="RHEA-COMP:11964"/>
        <dbReference type="Rhea" id="RHEA-COMP:11965"/>
        <dbReference type="ChEBI" id="CHEBI:15377"/>
        <dbReference type="ChEBI" id="CHEBI:15378"/>
        <dbReference type="ChEBI" id="CHEBI:15379"/>
        <dbReference type="ChEBI" id="CHEBI:17026"/>
        <dbReference type="ChEBI" id="CHEBI:17252"/>
        <dbReference type="ChEBI" id="CHEBI:57618"/>
        <dbReference type="ChEBI" id="CHEBI:58210"/>
    </reaction>
    <physiologicalReaction direction="left-to-right" evidence="38">
        <dbReference type="Rhea" id="RHEA:46309"/>
    </physiologicalReaction>
</comment>
<dbReference type="InterPro" id="IPR039983">
    <property type="entry name" value="CYP46A1"/>
</dbReference>
<evidence type="ECO:0000256" key="16">
    <source>
        <dbReference type="ARBA" id="ARBA00023018"/>
    </source>
</evidence>
<keyword evidence="7" id="KW-0153">Cholesterol metabolism</keyword>
<evidence type="ECO:0000256" key="45">
    <source>
        <dbReference type="ARBA" id="ARBA00080170"/>
    </source>
</evidence>
<reference evidence="48 49" key="1">
    <citation type="submission" date="2024-09" db="EMBL/GenBank/DDBJ databases">
        <title>A chromosome-level genome assembly of Gray's grenadier anchovy, Coilia grayii.</title>
        <authorList>
            <person name="Fu Z."/>
        </authorList>
    </citation>
    <scope>NUCLEOTIDE SEQUENCE [LARGE SCALE GENOMIC DNA]</scope>
    <source>
        <strain evidence="48">G4</strain>
        <tissue evidence="48">Muscle</tissue>
    </source>
</reference>
<evidence type="ECO:0000256" key="25">
    <source>
        <dbReference type="ARBA" id="ARBA00049645"/>
    </source>
</evidence>
<keyword evidence="12" id="KW-0492">Microsome</keyword>
<comment type="cofactor">
    <cofactor evidence="1 46">
        <name>heme</name>
        <dbReference type="ChEBI" id="CHEBI:30413"/>
    </cofactor>
</comment>
<evidence type="ECO:0000313" key="49">
    <source>
        <dbReference type="Proteomes" id="UP001591681"/>
    </source>
</evidence>
<keyword evidence="9 47" id="KW-0812">Transmembrane</keyword>
<accession>A0ABD1J3W1</accession>
<evidence type="ECO:0000256" key="8">
    <source>
        <dbReference type="ARBA" id="ARBA00022617"/>
    </source>
</evidence>
<keyword evidence="19 47" id="KW-0472">Membrane</keyword>
<evidence type="ECO:0000256" key="38">
    <source>
        <dbReference type="ARBA" id="ARBA00052074"/>
    </source>
</evidence>
<evidence type="ECO:0000256" key="42">
    <source>
        <dbReference type="ARBA" id="ARBA00068948"/>
    </source>
</evidence>
<evidence type="ECO:0000256" key="19">
    <source>
        <dbReference type="ARBA" id="ARBA00023136"/>
    </source>
</evidence>
<evidence type="ECO:0000256" key="6">
    <source>
        <dbReference type="ARBA" id="ARBA00010617"/>
    </source>
</evidence>
<dbReference type="Pfam" id="PF00067">
    <property type="entry name" value="p450"/>
    <property type="match status" value="2"/>
</dbReference>
<evidence type="ECO:0000256" key="28">
    <source>
        <dbReference type="ARBA" id="ARBA00050430"/>
    </source>
</evidence>
<dbReference type="GO" id="GO:0046872">
    <property type="term" value="F:metal ion binding"/>
    <property type="evidence" value="ECO:0007669"/>
    <property type="project" value="UniProtKB-KW"/>
</dbReference>
<comment type="catalytic activity">
    <reaction evidence="36">
        <text>(24S)-hydroxycholesterol + reduced [NADPH--hemoprotein reductase] + O2 = (24S,25R)-24,26-dihydroxycholesterol + oxidized [NADPH--hemoprotein reductase] + H2O + H(+)</text>
        <dbReference type="Rhea" id="RHEA:46388"/>
        <dbReference type="Rhea" id="RHEA-COMP:11964"/>
        <dbReference type="Rhea" id="RHEA-COMP:11965"/>
        <dbReference type="ChEBI" id="CHEBI:15377"/>
        <dbReference type="ChEBI" id="CHEBI:15378"/>
        <dbReference type="ChEBI" id="CHEBI:15379"/>
        <dbReference type="ChEBI" id="CHEBI:34310"/>
        <dbReference type="ChEBI" id="CHEBI:57618"/>
        <dbReference type="ChEBI" id="CHEBI:58210"/>
        <dbReference type="ChEBI" id="CHEBI:86165"/>
    </reaction>
    <physiologicalReaction direction="left-to-right" evidence="36">
        <dbReference type="Rhea" id="RHEA:46389"/>
    </physiologicalReaction>
</comment>
<keyword evidence="11" id="KW-0256">Endoplasmic reticulum</keyword>
<evidence type="ECO:0000256" key="26">
    <source>
        <dbReference type="ARBA" id="ARBA00050139"/>
    </source>
</evidence>